<dbReference type="InParanoid" id="A2DXF1"/>
<dbReference type="RefSeq" id="XP_001327126.1">
    <property type="nucleotide sequence ID" value="XM_001327091.1"/>
</dbReference>
<dbReference type="SMR" id="A2DXF1"/>
<reference evidence="1" key="2">
    <citation type="journal article" date="2007" name="Science">
        <title>Draft genome sequence of the sexually transmitted pathogen Trichomonas vaginalis.</title>
        <authorList>
            <person name="Carlton J.M."/>
            <person name="Hirt R.P."/>
            <person name="Silva J.C."/>
            <person name="Delcher A.L."/>
            <person name="Schatz M."/>
            <person name="Zhao Q."/>
            <person name="Wortman J.R."/>
            <person name="Bidwell S.L."/>
            <person name="Alsmark U.C.M."/>
            <person name="Besteiro S."/>
            <person name="Sicheritz-Ponten T."/>
            <person name="Noel C.J."/>
            <person name="Dacks J.B."/>
            <person name="Foster P.G."/>
            <person name="Simillion C."/>
            <person name="Van de Peer Y."/>
            <person name="Miranda-Saavedra D."/>
            <person name="Barton G.J."/>
            <person name="Westrop G.D."/>
            <person name="Mueller S."/>
            <person name="Dessi D."/>
            <person name="Fiori P.L."/>
            <person name="Ren Q."/>
            <person name="Paulsen I."/>
            <person name="Zhang H."/>
            <person name="Bastida-Corcuera F.D."/>
            <person name="Simoes-Barbosa A."/>
            <person name="Brown M.T."/>
            <person name="Hayes R.D."/>
            <person name="Mukherjee M."/>
            <person name="Okumura C.Y."/>
            <person name="Schneider R."/>
            <person name="Smith A.J."/>
            <person name="Vanacova S."/>
            <person name="Villalvazo M."/>
            <person name="Haas B.J."/>
            <person name="Pertea M."/>
            <person name="Feldblyum T.V."/>
            <person name="Utterback T.R."/>
            <person name="Shu C.L."/>
            <person name="Osoegawa K."/>
            <person name="de Jong P.J."/>
            <person name="Hrdy I."/>
            <person name="Horvathova L."/>
            <person name="Zubacova Z."/>
            <person name="Dolezal P."/>
            <person name="Malik S.B."/>
            <person name="Logsdon J.M. Jr."/>
            <person name="Henze K."/>
            <person name="Gupta A."/>
            <person name="Wang C.C."/>
            <person name="Dunne R.L."/>
            <person name="Upcroft J.A."/>
            <person name="Upcroft P."/>
            <person name="White O."/>
            <person name="Salzberg S.L."/>
            <person name="Tang P."/>
            <person name="Chiu C.-H."/>
            <person name="Lee Y.-S."/>
            <person name="Embley T.M."/>
            <person name="Coombs G.H."/>
            <person name="Mottram J.C."/>
            <person name="Tachezy J."/>
            <person name="Fraser-Liggett C.M."/>
            <person name="Johnson P.J."/>
        </authorList>
    </citation>
    <scope>NUCLEOTIDE SEQUENCE [LARGE SCALE GENOMIC DNA]</scope>
    <source>
        <strain evidence="1">G3</strain>
    </source>
</reference>
<evidence type="ECO:0000313" key="1">
    <source>
        <dbReference type="EMBL" id="EAY14903.1"/>
    </source>
</evidence>
<dbReference type="VEuPathDB" id="TrichDB:TVAGG3_0925370"/>
<accession>A2DXF1</accession>
<dbReference type="Proteomes" id="UP000001542">
    <property type="component" value="Unassembled WGS sequence"/>
</dbReference>
<reference evidence="1" key="1">
    <citation type="submission" date="2006-10" db="EMBL/GenBank/DDBJ databases">
        <authorList>
            <person name="Amadeo P."/>
            <person name="Zhao Q."/>
            <person name="Wortman J."/>
            <person name="Fraser-Liggett C."/>
            <person name="Carlton J."/>
        </authorList>
    </citation>
    <scope>NUCLEOTIDE SEQUENCE</scope>
    <source>
        <strain evidence="1">G3</strain>
    </source>
</reference>
<dbReference type="KEGG" id="tva:4772902"/>
<dbReference type="OrthoDB" id="10538376at2759"/>
<proteinExistence type="predicted"/>
<keyword evidence="2" id="KW-1185">Reference proteome</keyword>
<sequence length="502" mass="57173">MDSGRKLSLENLSAVSSARSVATPAFDESMLTDVTFPLTKPFMKLELKEKESLFLKMYEETILFIRNKELKCDNTPIIQSYEDDQITQIEETREQNLESFKESETKRQLTQRQSKTLSTLPSRIDNGFTPTFDPLLNTNFTSKFTHIEEFKACISQILIENRAKKRIQQINQFLRETKPKASSSLSNTIRLNSNFSKSELLNVQIEIANDPIKFIIDPPLVPLLYPEINIAPHSPDHEFPLYEPTLIERFSLTPFNRTEINAFVPFTVTPPDIFPTVREEQPIQERVVPTTEENISIIAEPTSSPTQSARSSTKVKQQSSMNLSFVSQTSKIVQYPRETILYSHEPPSELVPRPIDLPDLDIEIGRSSIMALQPQDYTPMMMSGKFKNVAPFSFAGMIGGKLKTMSGPVDVDLREIEEDDDIDNINVSQNPKPITDFLTKPVETKNKSHILTEAIIDGQGKWKERQRESVKNLTESITAMNDLIHDKTVKVTMPDLLNFLQE</sequence>
<organism evidence="1 2">
    <name type="scientific">Trichomonas vaginalis (strain ATCC PRA-98 / G3)</name>
    <dbReference type="NCBI Taxonomy" id="412133"/>
    <lineage>
        <taxon>Eukaryota</taxon>
        <taxon>Metamonada</taxon>
        <taxon>Parabasalia</taxon>
        <taxon>Trichomonadida</taxon>
        <taxon>Trichomonadidae</taxon>
        <taxon>Trichomonas</taxon>
    </lineage>
</organism>
<protein>
    <submittedName>
        <fullName evidence="1">Uncharacterized protein</fullName>
    </submittedName>
</protein>
<name>A2DXF1_TRIV3</name>
<evidence type="ECO:0000313" key="2">
    <source>
        <dbReference type="Proteomes" id="UP000001542"/>
    </source>
</evidence>
<dbReference type="VEuPathDB" id="TrichDB:TVAG_380130"/>
<dbReference type="EMBL" id="DS113263">
    <property type="protein sequence ID" value="EAY14903.1"/>
    <property type="molecule type" value="Genomic_DNA"/>
</dbReference>
<dbReference type="AlphaFoldDB" id="A2DXF1"/>
<gene>
    <name evidence="1" type="ORF">TVAG_380130</name>
</gene>